<accession>A0ABD2Q480</accession>
<dbReference type="Gene3D" id="2.130.10.10">
    <property type="entry name" value="YVTN repeat-like/Quinoprotein amine dehydrogenase"/>
    <property type="match status" value="1"/>
</dbReference>
<proteinExistence type="predicted"/>
<protein>
    <submittedName>
        <fullName evidence="1">Uncharacterized protein</fullName>
    </submittedName>
</protein>
<gene>
    <name evidence="1" type="ORF">Ciccas_007177</name>
</gene>
<evidence type="ECO:0000313" key="2">
    <source>
        <dbReference type="Proteomes" id="UP001626550"/>
    </source>
</evidence>
<organism evidence="1 2">
    <name type="scientific">Cichlidogyrus casuarinus</name>
    <dbReference type="NCBI Taxonomy" id="1844966"/>
    <lineage>
        <taxon>Eukaryota</taxon>
        <taxon>Metazoa</taxon>
        <taxon>Spiralia</taxon>
        <taxon>Lophotrochozoa</taxon>
        <taxon>Platyhelminthes</taxon>
        <taxon>Monogenea</taxon>
        <taxon>Monopisthocotylea</taxon>
        <taxon>Dactylogyridea</taxon>
        <taxon>Ancyrocephalidae</taxon>
        <taxon>Cichlidogyrus</taxon>
    </lineage>
</organism>
<dbReference type="PANTHER" id="PTHR47822:SF2">
    <property type="entry name" value="F-BOX AND WD-40 DOMAIN PROTEIN 7"/>
    <property type="match status" value="1"/>
</dbReference>
<name>A0ABD2Q480_9PLAT</name>
<dbReference type="AlphaFoldDB" id="A0ABD2Q480"/>
<dbReference type="PANTHER" id="PTHR47822">
    <property type="entry name" value="CARBOHYDRATE BINDING DOMAIN CONTAINING PROTEIN"/>
    <property type="match status" value="1"/>
</dbReference>
<dbReference type="EMBL" id="JBJKFK010001067">
    <property type="protein sequence ID" value="KAL3314208.1"/>
    <property type="molecule type" value="Genomic_DNA"/>
</dbReference>
<dbReference type="SUPFAM" id="SSF50978">
    <property type="entry name" value="WD40 repeat-like"/>
    <property type="match status" value="1"/>
</dbReference>
<reference evidence="1 2" key="1">
    <citation type="submission" date="2024-11" db="EMBL/GenBank/DDBJ databases">
        <title>Adaptive evolution of stress response genes in parasites aligns with host niche diversity.</title>
        <authorList>
            <person name="Hahn C."/>
            <person name="Resl P."/>
        </authorList>
    </citation>
    <scope>NUCLEOTIDE SEQUENCE [LARGE SCALE GENOMIC DNA]</scope>
    <source>
        <strain evidence="1">EGGRZ-B1_66</strain>
        <tissue evidence="1">Body</tissue>
    </source>
</reference>
<dbReference type="Pfam" id="PF00400">
    <property type="entry name" value="WD40"/>
    <property type="match status" value="3"/>
</dbReference>
<dbReference type="SMART" id="SM00320">
    <property type="entry name" value="WD40"/>
    <property type="match status" value="5"/>
</dbReference>
<keyword evidence="2" id="KW-1185">Reference proteome</keyword>
<evidence type="ECO:0000313" key="1">
    <source>
        <dbReference type="EMBL" id="KAL3314208.1"/>
    </source>
</evidence>
<dbReference type="Proteomes" id="UP001626550">
    <property type="component" value="Unassembled WGS sequence"/>
</dbReference>
<comment type="caution">
    <text evidence="1">The sequence shown here is derived from an EMBL/GenBank/DDBJ whole genome shotgun (WGS) entry which is preliminary data.</text>
</comment>
<dbReference type="InterPro" id="IPR001680">
    <property type="entry name" value="WD40_rpt"/>
</dbReference>
<dbReference type="InterPro" id="IPR036322">
    <property type="entry name" value="WD40_repeat_dom_sf"/>
</dbReference>
<dbReference type="InterPro" id="IPR015943">
    <property type="entry name" value="WD40/YVTN_repeat-like_dom_sf"/>
</dbReference>
<sequence>MLVEKKKFIIREKQGELGMPVTCMRWIDENSCYCVGCSTNGEIYTFTPRKPGYLVVAREPQRTYCLATNGDQQLFVTGGDDGTIRVYQYSNERCTNIMNLQHYACGRKPASLIDCVSSDPTSKCHDQLLAHGSYDVTDRHGKDTLVNRNFIDSHNLKVTALRFQSNDPNVFVSAGWDKRVNVFDTRFIIRDTTTETLSDWRENGELDANSSCRIRSVVKLETTEEIRDNAKYAEYCYAVRFISNHTIVCAGVSGDVRFASRNPYVCMFREPVASTVNCMDVAFGGNYIACGCKDGSVHILDSSR</sequence>